<comment type="caution">
    <text evidence="1">The sequence shown here is derived from an EMBL/GenBank/DDBJ whole genome shotgun (WGS) entry which is preliminary data.</text>
</comment>
<gene>
    <name evidence="1" type="ORF">CUMW_220170</name>
</gene>
<name>A0A2H5QDR9_CITUN</name>
<dbReference type="Proteomes" id="UP000236630">
    <property type="component" value="Unassembled WGS sequence"/>
</dbReference>
<evidence type="ECO:0000313" key="1">
    <source>
        <dbReference type="EMBL" id="GAY62731.1"/>
    </source>
</evidence>
<evidence type="ECO:0000313" key="2">
    <source>
        <dbReference type="Proteomes" id="UP000236630"/>
    </source>
</evidence>
<dbReference type="AlphaFoldDB" id="A0A2H5QDR9"/>
<reference evidence="1 2" key="1">
    <citation type="journal article" date="2017" name="Front. Genet.">
        <title>Draft sequencing of the heterozygous diploid genome of Satsuma (Citrus unshiu Marc.) using a hybrid assembly approach.</title>
        <authorList>
            <person name="Shimizu T."/>
            <person name="Tanizawa Y."/>
            <person name="Mochizuki T."/>
            <person name="Nagasaki H."/>
            <person name="Yoshioka T."/>
            <person name="Toyoda A."/>
            <person name="Fujiyama A."/>
            <person name="Kaminuma E."/>
            <person name="Nakamura Y."/>
        </authorList>
    </citation>
    <scope>NUCLEOTIDE SEQUENCE [LARGE SCALE GENOMIC DNA]</scope>
    <source>
        <strain evidence="2">cv. Miyagawa wase</strain>
    </source>
</reference>
<organism evidence="1 2">
    <name type="scientific">Citrus unshiu</name>
    <name type="common">Satsuma mandarin</name>
    <name type="synonym">Citrus nobilis var. unshiu</name>
    <dbReference type="NCBI Taxonomy" id="55188"/>
    <lineage>
        <taxon>Eukaryota</taxon>
        <taxon>Viridiplantae</taxon>
        <taxon>Streptophyta</taxon>
        <taxon>Embryophyta</taxon>
        <taxon>Tracheophyta</taxon>
        <taxon>Spermatophyta</taxon>
        <taxon>Magnoliopsida</taxon>
        <taxon>eudicotyledons</taxon>
        <taxon>Gunneridae</taxon>
        <taxon>Pentapetalae</taxon>
        <taxon>rosids</taxon>
        <taxon>malvids</taxon>
        <taxon>Sapindales</taxon>
        <taxon>Rutaceae</taxon>
        <taxon>Aurantioideae</taxon>
        <taxon>Citrus</taxon>
    </lineage>
</organism>
<keyword evidence="2" id="KW-1185">Reference proteome</keyword>
<accession>A0A2H5QDR9</accession>
<protein>
    <submittedName>
        <fullName evidence="1">Uncharacterized protein</fullName>
    </submittedName>
</protein>
<proteinExistence type="predicted"/>
<dbReference type="EMBL" id="BDQV01000319">
    <property type="protein sequence ID" value="GAY62731.1"/>
    <property type="molecule type" value="Genomic_DNA"/>
</dbReference>
<sequence>MGSSLLFPATSVTGVCWSRVQVKVPRFCVRASLDTNVSDMSVNVFHGCLRVDANKNSLMKDHTHTFVNKRGEIGGMNLISGFQSELPYMGFAHFCLQISLSKKCSCSCSSPVVKALVDPDGALKDIRDLDSVLVLFQATDKKVVQAEAYVTGLWLNPPYLFLLELFCSPESFR</sequence>